<feature type="region of interest" description="Disordered" evidence="1">
    <location>
        <begin position="114"/>
        <end position="142"/>
    </location>
</feature>
<reference evidence="3 4" key="1">
    <citation type="submission" date="2019-10" db="EMBL/GenBank/DDBJ databases">
        <authorList>
            <consortium name="Melissa Lawson"/>
            <person name="O'neill I."/>
        </authorList>
    </citation>
    <scope>NUCLEOTIDE SEQUENCE [LARGE SCALE GENOMIC DNA]</scope>
    <source>
        <strain evidence="3">LH_23</strain>
    </source>
</reference>
<organism evidence="3 4">
    <name type="scientific">Bifidobacterium longum subsp. infantis</name>
    <dbReference type="NCBI Taxonomy" id="1682"/>
    <lineage>
        <taxon>Bacteria</taxon>
        <taxon>Bacillati</taxon>
        <taxon>Actinomycetota</taxon>
        <taxon>Actinomycetes</taxon>
        <taxon>Bifidobacteriales</taxon>
        <taxon>Bifidobacteriaceae</taxon>
        <taxon>Bifidobacterium</taxon>
    </lineage>
</organism>
<proteinExistence type="predicted"/>
<dbReference type="PANTHER" id="PTHR33498:SF1">
    <property type="entry name" value="TRANSPOSASE FOR INSERTION SEQUENCE ELEMENT IS1557"/>
    <property type="match status" value="1"/>
</dbReference>
<feature type="non-terminal residue" evidence="3">
    <location>
        <position position="1"/>
    </location>
</feature>
<evidence type="ECO:0000313" key="3">
    <source>
        <dbReference type="EMBL" id="VWQ36795.1"/>
    </source>
</evidence>
<evidence type="ECO:0000259" key="2">
    <source>
        <dbReference type="Pfam" id="PF01610"/>
    </source>
</evidence>
<dbReference type="InterPro" id="IPR002560">
    <property type="entry name" value="Transposase_DDE"/>
</dbReference>
<sequence length="182" mass="20392">VAVDHKRERVVRAHDGYGKEALGPFFRQPTDERRASIRIDAGVRKHPPNAGRFLDPFRIVSRMSDALDQVRKRLRNQARCGNDKTATGATRDVRYAVLKNPEDLAERPDTALAALGDTDPKGRPYRSWQPKELPGTLPRRPVGQAGAGLERWIFRASHSRIPEIVEPCGKTRGREDDILGAI</sequence>
<comment type="caution">
    <text evidence="3">The sequence shown here is derived from an EMBL/GenBank/DDBJ whole genome shotgun (WGS) entry which is preliminary data.</text>
</comment>
<dbReference type="AlphaFoldDB" id="A0A8U0LGY7"/>
<dbReference type="Proteomes" id="UP000494246">
    <property type="component" value="Unassembled WGS sequence"/>
</dbReference>
<dbReference type="InterPro" id="IPR047951">
    <property type="entry name" value="Transpos_ISL3"/>
</dbReference>
<accession>A0A8U0LGY7</accession>
<dbReference type="EMBL" id="CABWKH010000023">
    <property type="protein sequence ID" value="VWQ36795.1"/>
    <property type="molecule type" value="Genomic_DNA"/>
</dbReference>
<feature type="domain" description="Transposase IS204/IS1001/IS1096/IS1165 DDE" evidence="2">
    <location>
        <begin position="5"/>
        <end position="179"/>
    </location>
</feature>
<evidence type="ECO:0000256" key="1">
    <source>
        <dbReference type="SAM" id="MobiDB-lite"/>
    </source>
</evidence>
<protein>
    <recommendedName>
        <fullName evidence="2">Transposase IS204/IS1001/IS1096/IS1165 DDE domain-containing protein</fullName>
    </recommendedName>
</protein>
<gene>
    <name evidence="3" type="ORF">BIFLH23_01617</name>
</gene>
<dbReference type="Pfam" id="PF01610">
    <property type="entry name" value="DDE_Tnp_ISL3"/>
    <property type="match status" value="1"/>
</dbReference>
<dbReference type="PANTHER" id="PTHR33498">
    <property type="entry name" value="TRANSPOSASE FOR INSERTION SEQUENCE ELEMENT IS1557"/>
    <property type="match status" value="1"/>
</dbReference>
<evidence type="ECO:0000313" key="4">
    <source>
        <dbReference type="Proteomes" id="UP000494246"/>
    </source>
</evidence>
<name>A0A8U0LGY7_BIFLI</name>